<dbReference type="RefSeq" id="WP_059083401.1">
    <property type="nucleotide sequence ID" value="NZ_BCMM01000037.1"/>
</dbReference>
<evidence type="ECO:0000313" key="3">
    <source>
        <dbReference type="Proteomes" id="UP000067448"/>
    </source>
</evidence>
<keyword evidence="1" id="KW-0732">Signal</keyword>
<evidence type="ECO:0000256" key="1">
    <source>
        <dbReference type="SAM" id="SignalP"/>
    </source>
</evidence>
<dbReference type="OrthoDB" id="4241101at2"/>
<dbReference type="AlphaFoldDB" id="A0A100JUV5"/>
<protein>
    <recommendedName>
        <fullName evidence="4">Secreted protein</fullName>
    </recommendedName>
</protein>
<organism evidence="2 3">
    <name type="scientific">Streptomyces scabiei</name>
    <dbReference type="NCBI Taxonomy" id="1930"/>
    <lineage>
        <taxon>Bacteria</taxon>
        <taxon>Bacillati</taxon>
        <taxon>Actinomycetota</taxon>
        <taxon>Actinomycetes</taxon>
        <taxon>Kitasatosporales</taxon>
        <taxon>Streptomycetaceae</taxon>
        <taxon>Streptomyces</taxon>
    </lineage>
</organism>
<reference evidence="3" key="3">
    <citation type="submission" date="2016-02" db="EMBL/GenBank/DDBJ databases">
        <title>Draft genome of pathogenic Streptomyces sp. in Japan.</title>
        <authorList>
            <person name="Tomihama T."/>
            <person name="Ikenaga M."/>
            <person name="Sakai M."/>
            <person name="Okubo T."/>
            <person name="Ikeda S."/>
        </authorList>
    </citation>
    <scope>NUCLEOTIDE SEQUENCE [LARGE SCALE GENOMIC DNA]</scope>
    <source>
        <strain evidence="3">S58</strain>
    </source>
</reference>
<dbReference type="EMBL" id="BCMM01000037">
    <property type="protein sequence ID" value="GAQ66116.1"/>
    <property type="molecule type" value="Genomic_DNA"/>
</dbReference>
<name>A0A100JUV5_STRSC</name>
<feature type="chain" id="PRO_5007088791" description="Secreted protein" evidence="1">
    <location>
        <begin position="31"/>
        <end position="122"/>
    </location>
</feature>
<reference evidence="3" key="1">
    <citation type="submission" date="2015-11" db="EMBL/GenBank/DDBJ databases">
        <authorList>
            <consortium name="Cross-ministerial Strategic Innovation Promotion Program (SIP) consortium"/>
            <person name="Tomihama T."/>
            <person name="Ikenaga M."/>
            <person name="Sakai M."/>
            <person name="Okubo T."/>
            <person name="Ikeda S."/>
        </authorList>
    </citation>
    <scope>NUCLEOTIDE SEQUENCE [LARGE SCALE GENOMIC DNA]</scope>
    <source>
        <strain evidence="3">S58</strain>
    </source>
</reference>
<evidence type="ECO:0000313" key="2">
    <source>
        <dbReference type="EMBL" id="GAQ66116.1"/>
    </source>
</evidence>
<accession>A0A100JUV5</accession>
<sequence>MRIANRLGVVLAGTVLATGAALLTAPTASAANPCWQSGGTWWCNNVSGAPVYRDPYTFQVVGYMYSNPSWFKCRYDAGAEVGGPHPTRWVWTKADNGAWGWMKDTDIYSETDSLPVASPSCP</sequence>
<proteinExistence type="predicted"/>
<comment type="caution">
    <text evidence="2">The sequence shown here is derived from an EMBL/GenBank/DDBJ whole genome shotgun (WGS) entry which is preliminary data.</text>
</comment>
<gene>
    <name evidence="2" type="ORF">SsS58_06546</name>
</gene>
<reference evidence="2 3" key="2">
    <citation type="journal article" date="2016" name="Genome Announc.">
        <title>Draft Genome Sequences of Streptomyces scabiei S58, Streptomyces turgidiscabies T45, and Streptomyces acidiscabies a10, the Pathogens of Potato Common Scab, Isolated in Japan.</title>
        <authorList>
            <person name="Tomihama T."/>
            <person name="Nishi Y."/>
            <person name="Sakai M."/>
            <person name="Ikenaga M."/>
            <person name="Okubo T."/>
            <person name="Ikeda S."/>
        </authorList>
    </citation>
    <scope>NUCLEOTIDE SEQUENCE [LARGE SCALE GENOMIC DNA]</scope>
    <source>
        <strain evidence="2 3">S58</strain>
    </source>
</reference>
<evidence type="ECO:0008006" key="4">
    <source>
        <dbReference type="Google" id="ProtNLM"/>
    </source>
</evidence>
<feature type="signal peptide" evidence="1">
    <location>
        <begin position="1"/>
        <end position="30"/>
    </location>
</feature>
<dbReference type="Proteomes" id="UP000067448">
    <property type="component" value="Unassembled WGS sequence"/>
</dbReference>